<dbReference type="PANTHER" id="PTHR47705:SF1">
    <property type="entry name" value="PNP_UDP_1 DOMAIN-CONTAINING PROTEIN"/>
    <property type="match status" value="1"/>
</dbReference>
<dbReference type="VEuPathDB" id="VectorBase:CSON001613"/>
<dbReference type="InterPro" id="IPR055121">
    <property type="entry name" value="HTH_69"/>
</dbReference>
<reference evidence="4" key="2">
    <citation type="submission" date="2018-07" db="EMBL/GenBank/DDBJ databases">
        <authorList>
            <person name="Quirk P.G."/>
            <person name="Krulwich T.A."/>
        </authorList>
    </citation>
    <scope>NUCLEOTIDE SEQUENCE</scope>
</reference>
<dbReference type="InterPro" id="IPR035994">
    <property type="entry name" value="Nucleoside_phosphorylase_sf"/>
</dbReference>
<gene>
    <name evidence="4" type="primary">CSON001613</name>
</gene>
<dbReference type="AlphaFoldDB" id="A0A336MIC7"/>
<feature type="compositionally biased region" description="Pro residues" evidence="1">
    <location>
        <begin position="1"/>
        <end position="14"/>
    </location>
</feature>
<evidence type="ECO:0000259" key="2">
    <source>
        <dbReference type="Pfam" id="PF22979"/>
    </source>
</evidence>
<dbReference type="Gene3D" id="1.10.10.10">
    <property type="entry name" value="Winged helix-like DNA-binding domain superfamily/Winged helix DNA-binding domain"/>
    <property type="match status" value="1"/>
</dbReference>
<sequence>MATRSPSPPLPPPKPKYKTQSPDLNSNNNHLNANNNTLPPENEQVVMTPRGKTNNSTVLLIERKLVEEVNDRTHVAGGEHKGIIINKDQVKDQKSLRNPPQLSLEFRVFLVSANTGHHSQESRTLRFWFREWLKDSQIQAHVAQDFFRELVQPKEFPRDYVGFIKKIMKLLQHGYNEIQAVEIELRILEQTSAPPSRPLSSEDSQFEVVPLTPEKILEIIEQAYPNPVNPEDLARDYGWSEEEVFKVLIALKERGLIKSMEYNSFTRIHHEDKEIKVVKQMPTIASNKQPTIAIVTAQYCEKLAVDAMLENKETFVRYTTVGTSPEINMNGGSTSPTTDKQNSKYRRFGESNVYTLGNIGAHRIVTTKLPTIGSTREATTASGNTTTRLLGTFQKVDYVFIVGCAGGIPHYTDYRKHVRLGDVVISTAPVDRNSLTNGLNGQPQKPYCYVFSNNEDGEVKKYYPLNACLQEIAQSLQEHADCRKPWELYLDDGLADLKEKIENDFSRPAPNTDKLYMNIGNRDVIEVAHPVGPEGSDSVDAQGKITSRIHLGPIGSGRDLVKSDTRRIEFAREYGLLATDVEMNTALDSVVGNCRDSFIIVKGISDYKDGQSNKKWQNYASLAAASVVKSIICAMDAPNNV</sequence>
<dbReference type="EMBL" id="UFQT01001256">
    <property type="protein sequence ID" value="SSX29700.1"/>
    <property type="molecule type" value="Genomic_DNA"/>
</dbReference>
<dbReference type="GO" id="GO:0009116">
    <property type="term" value="P:nucleoside metabolic process"/>
    <property type="evidence" value="ECO:0007669"/>
    <property type="project" value="InterPro"/>
</dbReference>
<dbReference type="GO" id="GO:0003824">
    <property type="term" value="F:catalytic activity"/>
    <property type="evidence" value="ECO:0007669"/>
    <property type="project" value="InterPro"/>
</dbReference>
<dbReference type="InterPro" id="IPR036388">
    <property type="entry name" value="WH-like_DNA-bd_sf"/>
</dbReference>
<feature type="compositionally biased region" description="Low complexity" evidence="1">
    <location>
        <begin position="24"/>
        <end position="38"/>
    </location>
</feature>
<feature type="region of interest" description="Disordered" evidence="1">
    <location>
        <begin position="1"/>
        <end position="48"/>
    </location>
</feature>
<evidence type="ECO:0000313" key="4">
    <source>
        <dbReference type="EMBL" id="SSX29700.1"/>
    </source>
</evidence>
<feature type="domain" description="Winged helix-turn-helix" evidence="2">
    <location>
        <begin position="203"/>
        <end position="268"/>
    </location>
</feature>
<reference evidence="3" key="1">
    <citation type="submission" date="2018-04" db="EMBL/GenBank/DDBJ databases">
        <authorList>
            <person name="Go L.Y."/>
            <person name="Mitchell J.A."/>
        </authorList>
    </citation>
    <scope>NUCLEOTIDE SEQUENCE</scope>
    <source>
        <tissue evidence="3">Whole organism</tissue>
    </source>
</reference>
<dbReference type="EMBL" id="UFQS01001256">
    <property type="protein sequence ID" value="SSX09978.1"/>
    <property type="molecule type" value="Genomic_DNA"/>
</dbReference>
<proteinExistence type="predicted"/>
<name>A0A336MIC7_CULSO</name>
<protein>
    <submittedName>
        <fullName evidence="4">CSON001613 protein</fullName>
    </submittedName>
</protein>
<accession>A0A336MIC7</accession>
<evidence type="ECO:0000313" key="3">
    <source>
        <dbReference type="EMBL" id="SSX09978.1"/>
    </source>
</evidence>
<evidence type="ECO:0000256" key="1">
    <source>
        <dbReference type="SAM" id="MobiDB-lite"/>
    </source>
</evidence>
<dbReference type="Gene3D" id="3.40.50.1580">
    <property type="entry name" value="Nucleoside phosphorylase domain"/>
    <property type="match status" value="1"/>
</dbReference>
<dbReference type="SUPFAM" id="SSF53167">
    <property type="entry name" value="Purine and uridine phosphorylases"/>
    <property type="match status" value="1"/>
</dbReference>
<dbReference type="PANTHER" id="PTHR47705">
    <property type="entry name" value="AGAP000321-PA"/>
    <property type="match status" value="1"/>
</dbReference>
<organism evidence="4">
    <name type="scientific">Culicoides sonorensis</name>
    <name type="common">Biting midge</name>
    <dbReference type="NCBI Taxonomy" id="179676"/>
    <lineage>
        <taxon>Eukaryota</taxon>
        <taxon>Metazoa</taxon>
        <taxon>Ecdysozoa</taxon>
        <taxon>Arthropoda</taxon>
        <taxon>Hexapoda</taxon>
        <taxon>Insecta</taxon>
        <taxon>Pterygota</taxon>
        <taxon>Neoptera</taxon>
        <taxon>Endopterygota</taxon>
        <taxon>Diptera</taxon>
        <taxon>Nematocera</taxon>
        <taxon>Chironomoidea</taxon>
        <taxon>Ceratopogonidae</taxon>
        <taxon>Ceratopogoninae</taxon>
        <taxon>Culicoides</taxon>
        <taxon>Monoculicoides</taxon>
    </lineage>
</organism>
<dbReference type="Pfam" id="PF22979">
    <property type="entry name" value="HTH_69"/>
    <property type="match status" value="1"/>
</dbReference>